<dbReference type="AlphaFoldDB" id="A0A1G2EAQ3"/>
<evidence type="ECO:0000313" key="1">
    <source>
        <dbReference type="EMBL" id="OGZ22927.1"/>
    </source>
</evidence>
<dbReference type="InterPro" id="IPR003329">
    <property type="entry name" value="Cytidylyl_trans"/>
</dbReference>
<sequence>MLNNEKILAIIPARGGSKGLPKKNIKFLAGKPLIAHTIEKALKSKYLDKVIVSTDDKKIAEISKKYGAQVPFLRPKKYAKDNSPVFETILHAVNWLEKKGEYFDIVVWLEPTSPLRKEGEIDKAIGLFLKNIKRADSLVSLGEVHLEAPHIMKKIKRGYVNPFIEINKAIYTRQQLPKTYFPYGVIYLSKIGAFKKYKTFYQKRTIPYFIERWQNYEIDDIFDFICVEAILRYQLKNKGSQAMR</sequence>
<dbReference type="PANTHER" id="PTHR21485:SF6">
    <property type="entry name" value="N-ACYLNEURAMINATE CYTIDYLYLTRANSFERASE-RELATED"/>
    <property type="match status" value="1"/>
</dbReference>
<dbReference type="GO" id="GO:0008781">
    <property type="term" value="F:N-acylneuraminate cytidylyltransferase activity"/>
    <property type="evidence" value="ECO:0007669"/>
    <property type="project" value="TreeGrafter"/>
</dbReference>
<dbReference type="EMBL" id="MHMG01000031">
    <property type="protein sequence ID" value="OGZ22927.1"/>
    <property type="molecule type" value="Genomic_DNA"/>
</dbReference>
<dbReference type="SUPFAM" id="SSF53448">
    <property type="entry name" value="Nucleotide-diphospho-sugar transferases"/>
    <property type="match status" value="1"/>
</dbReference>
<dbReference type="Proteomes" id="UP000176406">
    <property type="component" value="Unassembled WGS sequence"/>
</dbReference>
<dbReference type="Gene3D" id="3.90.550.10">
    <property type="entry name" value="Spore Coat Polysaccharide Biosynthesis Protein SpsA, Chain A"/>
    <property type="match status" value="1"/>
</dbReference>
<protein>
    <recommendedName>
        <fullName evidence="3">Acylneuraminate cytidylyltransferase</fullName>
    </recommendedName>
</protein>
<dbReference type="CDD" id="cd02513">
    <property type="entry name" value="CMP-NeuAc_Synthase"/>
    <property type="match status" value="1"/>
</dbReference>
<organism evidence="1 2">
    <name type="scientific">Candidatus Nealsonbacteria bacterium RIFCSPLOWO2_01_FULL_41_9</name>
    <dbReference type="NCBI Taxonomy" id="1801671"/>
    <lineage>
        <taxon>Bacteria</taxon>
        <taxon>Candidatus Nealsoniibacteriota</taxon>
    </lineage>
</organism>
<dbReference type="PANTHER" id="PTHR21485">
    <property type="entry name" value="HAD SUPERFAMILY MEMBERS CMAS AND KDSC"/>
    <property type="match status" value="1"/>
</dbReference>
<gene>
    <name evidence="1" type="ORF">A3A08_02660</name>
</gene>
<name>A0A1G2EAQ3_9BACT</name>
<dbReference type="InterPro" id="IPR029044">
    <property type="entry name" value="Nucleotide-diphossugar_trans"/>
</dbReference>
<accession>A0A1G2EAQ3</accession>
<dbReference type="Pfam" id="PF02348">
    <property type="entry name" value="CTP_transf_3"/>
    <property type="match status" value="1"/>
</dbReference>
<dbReference type="InterPro" id="IPR050793">
    <property type="entry name" value="CMP-NeuNAc_synthase"/>
</dbReference>
<evidence type="ECO:0008006" key="3">
    <source>
        <dbReference type="Google" id="ProtNLM"/>
    </source>
</evidence>
<proteinExistence type="predicted"/>
<reference evidence="1 2" key="1">
    <citation type="journal article" date="2016" name="Nat. Commun.">
        <title>Thousands of microbial genomes shed light on interconnected biogeochemical processes in an aquifer system.</title>
        <authorList>
            <person name="Anantharaman K."/>
            <person name="Brown C.T."/>
            <person name="Hug L.A."/>
            <person name="Sharon I."/>
            <person name="Castelle C.J."/>
            <person name="Probst A.J."/>
            <person name="Thomas B.C."/>
            <person name="Singh A."/>
            <person name="Wilkins M.J."/>
            <person name="Karaoz U."/>
            <person name="Brodie E.L."/>
            <person name="Williams K.H."/>
            <person name="Hubbard S.S."/>
            <person name="Banfield J.F."/>
        </authorList>
    </citation>
    <scope>NUCLEOTIDE SEQUENCE [LARGE SCALE GENOMIC DNA]</scope>
</reference>
<comment type="caution">
    <text evidence="1">The sequence shown here is derived from an EMBL/GenBank/DDBJ whole genome shotgun (WGS) entry which is preliminary data.</text>
</comment>
<evidence type="ECO:0000313" key="2">
    <source>
        <dbReference type="Proteomes" id="UP000176406"/>
    </source>
</evidence>